<sequence length="253" mass="29409">MATEVVRRNRPGTKKVDFYNWPDQDFNDMETTLAVQQYIQQLIRKDYKDVEAILDPPPVQDEASWKYEHLRQFCNELNSLTVCLLEECDPLVCKQMTATEQWIFLCAAHRQPKECSALDYTLHTLHGAASLLNSNKHFPSRVSIKENSAQKLSSVARRIYRIFSHAYCHHRTLFNDFEEKTYLCKRFTRYVIKYDLMTTDNLIVPLSVLDLEGEKEGEKKEEEGETTEGQGESKAEEEEEGEKSQEQPAESSQ</sequence>
<dbReference type="InParanoid" id="A0A1X7U3A1"/>
<accession>A0A1X7U3A1</accession>
<keyword evidence="4" id="KW-1185">Reference proteome</keyword>
<dbReference type="FunCoup" id="A0A1X7U3A1">
    <property type="interactions" value="410"/>
</dbReference>
<dbReference type="EnsemblMetazoa" id="XM_011407845.2">
    <property type="protein sequence ID" value="XP_011406147.1"/>
    <property type="gene ID" value="LOC100637848"/>
</dbReference>
<dbReference type="SUPFAM" id="SSF101152">
    <property type="entry name" value="Mob1/phocein"/>
    <property type="match status" value="1"/>
</dbReference>
<protein>
    <submittedName>
        <fullName evidence="3">Uncharacterized protein</fullName>
    </submittedName>
</protein>
<evidence type="ECO:0000256" key="1">
    <source>
        <dbReference type="PIRSR" id="PIRSR605301-1"/>
    </source>
</evidence>
<feature type="binding site" evidence="1">
    <location>
        <position position="165"/>
    </location>
    <ligand>
        <name>Zn(2+)</name>
        <dbReference type="ChEBI" id="CHEBI:29105"/>
    </ligand>
</feature>
<reference evidence="4" key="1">
    <citation type="journal article" date="2010" name="Nature">
        <title>The Amphimedon queenslandica genome and the evolution of animal complexity.</title>
        <authorList>
            <person name="Srivastava M."/>
            <person name="Simakov O."/>
            <person name="Chapman J."/>
            <person name="Fahey B."/>
            <person name="Gauthier M.E."/>
            <person name="Mitros T."/>
            <person name="Richards G.S."/>
            <person name="Conaco C."/>
            <person name="Dacre M."/>
            <person name="Hellsten U."/>
            <person name="Larroux C."/>
            <person name="Putnam N.H."/>
            <person name="Stanke M."/>
            <person name="Adamska M."/>
            <person name="Darling A."/>
            <person name="Degnan S.M."/>
            <person name="Oakley T.H."/>
            <person name="Plachetzki D.C."/>
            <person name="Zhai Y."/>
            <person name="Adamski M."/>
            <person name="Calcino A."/>
            <person name="Cummins S.F."/>
            <person name="Goodstein D.M."/>
            <person name="Harris C."/>
            <person name="Jackson D.J."/>
            <person name="Leys S.P."/>
            <person name="Shu S."/>
            <person name="Woodcroft B.J."/>
            <person name="Vervoort M."/>
            <person name="Kosik K.S."/>
            <person name="Manning G."/>
            <person name="Degnan B.M."/>
            <person name="Rokhsar D.S."/>
        </authorList>
    </citation>
    <scope>NUCLEOTIDE SEQUENCE [LARGE SCALE GENOMIC DNA]</scope>
</reference>
<dbReference type="AlphaFoldDB" id="A0A1X7U3A1"/>
<feature type="binding site" evidence="1">
    <location>
        <position position="170"/>
    </location>
    <ligand>
        <name>Zn(2+)</name>
        <dbReference type="ChEBI" id="CHEBI:29105"/>
    </ligand>
</feature>
<dbReference type="OrthoDB" id="184876at2759"/>
<dbReference type="Gene3D" id="1.20.140.30">
    <property type="entry name" value="MOB kinase activator"/>
    <property type="match status" value="1"/>
</dbReference>
<name>A0A1X7U3A1_AMPQE</name>
<dbReference type="PANTHER" id="PTHR22599">
    <property type="entry name" value="MPS ONE BINDER KINASE ACTIVATOR-LIKE MOB"/>
    <property type="match status" value="1"/>
</dbReference>
<dbReference type="Proteomes" id="UP000007879">
    <property type="component" value="Unassembled WGS sequence"/>
</dbReference>
<evidence type="ECO:0000313" key="4">
    <source>
        <dbReference type="Proteomes" id="UP000007879"/>
    </source>
</evidence>
<keyword evidence="1" id="KW-0479">Metal-binding</keyword>
<evidence type="ECO:0000256" key="2">
    <source>
        <dbReference type="SAM" id="MobiDB-lite"/>
    </source>
</evidence>
<gene>
    <name evidence="3" type="primary">100637848</name>
</gene>
<feature type="region of interest" description="Disordered" evidence="2">
    <location>
        <begin position="213"/>
        <end position="253"/>
    </location>
</feature>
<dbReference type="OMA" id="ATCTQMT"/>
<dbReference type="EnsemblMetazoa" id="Aqu2.1.22245_001">
    <property type="protein sequence ID" value="Aqu2.1.22245_001"/>
    <property type="gene ID" value="Aqu2.1.22245"/>
</dbReference>
<keyword evidence="1" id="KW-0862">Zinc</keyword>
<reference evidence="3" key="2">
    <citation type="submission" date="2017-05" db="UniProtKB">
        <authorList>
            <consortium name="EnsemblMetazoa"/>
        </authorList>
    </citation>
    <scope>IDENTIFICATION</scope>
</reference>
<proteinExistence type="predicted"/>
<dbReference type="KEGG" id="aqu:100637848"/>
<dbReference type="Pfam" id="PF03637">
    <property type="entry name" value="Mob1_phocein"/>
    <property type="match status" value="1"/>
</dbReference>
<dbReference type="InterPro" id="IPR036703">
    <property type="entry name" value="MOB_kinase_act_sf"/>
</dbReference>
<feature type="binding site" evidence="1">
    <location>
        <position position="93"/>
    </location>
    <ligand>
        <name>Zn(2+)</name>
        <dbReference type="ChEBI" id="CHEBI:29105"/>
    </ligand>
</feature>
<dbReference type="eggNOG" id="KOG1852">
    <property type="taxonomic scope" value="Eukaryota"/>
</dbReference>
<organism evidence="3">
    <name type="scientific">Amphimedon queenslandica</name>
    <name type="common">Sponge</name>
    <dbReference type="NCBI Taxonomy" id="400682"/>
    <lineage>
        <taxon>Eukaryota</taxon>
        <taxon>Metazoa</taxon>
        <taxon>Porifera</taxon>
        <taxon>Demospongiae</taxon>
        <taxon>Heteroscleromorpha</taxon>
        <taxon>Haplosclerida</taxon>
        <taxon>Niphatidae</taxon>
        <taxon>Amphimedon</taxon>
    </lineage>
</organism>
<feature type="compositionally biased region" description="Basic and acidic residues" evidence="2">
    <location>
        <begin position="213"/>
        <end position="222"/>
    </location>
</feature>
<dbReference type="InterPro" id="IPR005301">
    <property type="entry name" value="MOB_kinase_act_fam"/>
</dbReference>
<evidence type="ECO:0000313" key="3">
    <source>
        <dbReference type="EnsemblMetazoa" id="Aqu2.1.22245_001"/>
    </source>
</evidence>
<dbReference type="SMART" id="SM01388">
    <property type="entry name" value="Mob1_phocein"/>
    <property type="match status" value="1"/>
</dbReference>
<dbReference type="STRING" id="400682.A0A1X7U3A1"/>
<feature type="binding site" evidence="1">
    <location>
        <position position="88"/>
    </location>
    <ligand>
        <name>Zn(2+)</name>
        <dbReference type="ChEBI" id="CHEBI:29105"/>
    </ligand>
</feature>